<feature type="domain" description="CdaR GGDEF-like" evidence="3">
    <location>
        <begin position="176"/>
        <end position="289"/>
    </location>
</feature>
<evidence type="ECO:0000259" key="2">
    <source>
        <dbReference type="Pfam" id="PF13556"/>
    </source>
</evidence>
<dbReference type="InterPro" id="IPR051448">
    <property type="entry name" value="CdaR-like_regulators"/>
</dbReference>
<dbReference type="Gene3D" id="1.10.10.2840">
    <property type="entry name" value="PucR C-terminal helix-turn-helix domain"/>
    <property type="match status" value="1"/>
</dbReference>
<dbReference type="PANTHER" id="PTHR33744:SF1">
    <property type="entry name" value="DNA-BINDING TRANSCRIPTIONAL ACTIVATOR ADER"/>
    <property type="match status" value="1"/>
</dbReference>
<feature type="domain" description="PucR C-terminal helix-turn-helix" evidence="2">
    <location>
        <begin position="341"/>
        <end position="399"/>
    </location>
</feature>
<protein>
    <submittedName>
        <fullName evidence="4">PucR family transcriptional regulator</fullName>
    </submittedName>
</protein>
<dbReference type="InterPro" id="IPR025736">
    <property type="entry name" value="PucR_C-HTH_dom"/>
</dbReference>
<evidence type="ECO:0000256" key="1">
    <source>
        <dbReference type="ARBA" id="ARBA00006754"/>
    </source>
</evidence>
<name>A0ABW7ZDT0_9ACTN</name>
<evidence type="ECO:0000259" key="3">
    <source>
        <dbReference type="Pfam" id="PF17853"/>
    </source>
</evidence>
<organism evidence="4 5">
    <name type="scientific">Nonomuraea typhae</name>
    <dbReference type="NCBI Taxonomy" id="2603600"/>
    <lineage>
        <taxon>Bacteria</taxon>
        <taxon>Bacillati</taxon>
        <taxon>Actinomycetota</taxon>
        <taxon>Actinomycetes</taxon>
        <taxon>Streptosporangiales</taxon>
        <taxon>Streptosporangiaceae</taxon>
        <taxon>Nonomuraea</taxon>
    </lineage>
</organism>
<keyword evidence="5" id="KW-1185">Reference proteome</keyword>
<gene>
    <name evidence="4" type="ORF">ACIBG2_47350</name>
</gene>
<dbReference type="RefSeq" id="WP_397091079.1">
    <property type="nucleotide sequence ID" value="NZ_JBITGY010000017.1"/>
</dbReference>
<sequence length="409" mass="45659">MTSELQRLVDGLGRRLQRNVTVDDWRLRQLAFSSHEYGAVDRLREQSIFRRDVPDGAAEWTFGSGARTADGPFRPPVNPAIGATIQRLCVPIRQEGALLGFLWILEGDEPLPQEEIESVLATLDTIAVMIQRDQLAQELYRSRARELVRDLVVADDVRLREHAAEELIDADLFVPGEPVVAMVISVHGDEQALTDVERSTLEGWLERVSSRLSDRRHISLVRRDHGLLLLSDKDPLVSGEAKRHLAEEILDYLERDLTGIEAAAGIGEPLAELSSFFQSYGQARRAARVTRLVDGFGRVASFDRLGVYGLLVRIPPAELTPQALPYGIRCLLDAGAKGEQLADTLEAFLDHAGDVQTAADKLFIHRTTLYYRLQRIEEFTGAQLTNGEDRLALHLGLKIARLMGLRTHL</sequence>
<evidence type="ECO:0000313" key="4">
    <source>
        <dbReference type="EMBL" id="MFI6505069.1"/>
    </source>
</evidence>
<comment type="caution">
    <text evidence="4">The sequence shown here is derived from an EMBL/GenBank/DDBJ whole genome shotgun (WGS) entry which is preliminary data.</text>
</comment>
<dbReference type="Proteomes" id="UP001612741">
    <property type="component" value="Unassembled WGS sequence"/>
</dbReference>
<dbReference type="EMBL" id="JBITGY010000017">
    <property type="protein sequence ID" value="MFI6505069.1"/>
    <property type="molecule type" value="Genomic_DNA"/>
</dbReference>
<dbReference type="PANTHER" id="PTHR33744">
    <property type="entry name" value="CARBOHYDRATE DIACID REGULATOR"/>
    <property type="match status" value="1"/>
</dbReference>
<evidence type="ECO:0000313" key="5">
    <source>
        <dbReference type="Proteomes" id="UP001612741"/>
    </source>
</evidence>
<comment type="similarity">
    <text evidence="1">Belongs to the CdaR family.</text>
</comment>
<proteinExistence type="inferred from homology"/>
<dbReference type="SUPFAM" id="SSF55781">
    <property type="entry name" value="GAF domain-like"/>
    <property type="match status" value="1"/>
</dbReference>
<accession>A0ABW7ZDT0</accession>
<reference evidence="4 5" key="1">
    <citation type="submission" date="2024-10" db="EMBL/GenBank/DDBJ databases">
        <title>The Natural Products Discovery Center: Release of the First 8490 Sequenced Strains for Exploring Actinobacteria Biosynthetic Diversity.</title>
        <authorList>
            <person name="Kalkreuter E."/>
            <person name="Kautsar S.A."/>
            <person name="Yang D."/>
            <person name="Bader C.D."/>
            <person name="Teijaro C.N."/>
            <person name="Fluegel L."/>
            <person name="Davis C.M."/>
            <person name="Simpson J.R."/>
            <person name="Lauterbach L."/>
            <person name="Steele A.D."/>
            <person name="Gui C."/>
            <person name="Meng S."/>
            <person name="Li G."/>
            <person name="Viehrig K."/>
            <person name="Ye F."/>
            <person name="Su P."/>
            <person name="Kiefer A.F."/>
            <person name="Nichols A."/>
            <person name="Cepeda A.J."/>
            <person name="Yan W."/>
            <person name="Fan B."/>
            <person name="Jiang Y."/>
            <person name="Adhikari A."/>
            <person name="Zheng C.-J."/>
            <person name="Schuster L."/>
            <person name="Cowan T.M."/>
            <person name="Smanski M.J."/>
            <person name="Chevrette M.G."/>
            <person name="De Carvalho L.P.S."/>
            <person name="Shen B."/>
        </authorList>
    </citation>
    <scope>NUCLEOTIDE SEQUENCE [LARGE SCALE GENOMIC DNA]</scope>
    <source>
        <strain evidence="4 5">NPDC050545</strain>
    </source>
</reference>
<dbReference type="InterPro" id="IPR041522">
    <property type="entry name" value="CdaR_GGDEF"/>
</dbReference>
<dbReference type="Pfam" id="PF13556">
    <property type="entry name" value="HTH_30"/>
    <property type="match status" value="1"/>
</dbReference>
<dbReference type="InterPro" id="IPR042070">
    <property type="entry name" value="PucR_C-HTH_sf"/>
</dbReference>
<dbReference type="Pfam" id="PF17853">
    <property type="entry name" value="GGDEF_2"/>
    <property type="match status" value="1"/>
</dbReference>